<evidence type="ECO:0000256" key="5">
    <source>
        <dbReference type="SAM" id="Phobius"/>
    </source>
</evidence>
<accession>A0ABD0KE54</accession>
<dbReference type="AlphaFoldDB" id="A0ABD0KE54"/>
<sequence length="197" mass="22865">MDATFRKTMTSVTDLLFPVSKAARDPQQHQMLKTGNEYVTNLPLQMLIYFNVFFSPLWFITSIVMLQAKFNNLSELYQIVLISVYIVYTLIEIVRLYLGFVGNLMERVPELAGFWLLTILLQFPLILLLVINDGAILLPLERAVHIVKALFVFSEVIVGYLAIRVMVNYQVTKYHLQQFTDLEQLDDGYWPESRYTA</sequence>
<comment type="caution">
    <text evidence="6">The sequence shown here is derived from an EMBL/GenBank/DDBJ whole genome shotgun (WGS) entry which is preliminary data.</text>
</comment>
<evidence type="ECO:0000256" key="1">
    <source>
        <dbReference type="ARBA" id="ARBA00004141"/>
    </source>
</evidence>
<proteinExistence type="predicted"/>
<dbReference type="PANTHER" id="PTHR13531">
    <property type="entry name" value="GEO07735P1-RELATED-RELATED"/>
    <property type="match status" value="1"/>
</dbReference>
<evidence type="ECO:0000256" key="2">
    <source>
        <dbReference type="ARBA" id="ARBA00022692"/>
    </source>
</evidence>
<organism evidence="6 7">
    <name type="scientific">Batillaria attramentaria</name>
    <dbReference type="NCBI Taxonomy" id="370345"/>
    <lineage>
        <taxon>Eukaryota</taxon>
        <taxon>Metazoa</taxon>
        <taxon>Spiralia</taxon>
        <taxon>Lophotrochozoa</taxon>
        <taxon>Mollusca</taxon>
        <taxon>Gastropoda</taxon>
        <taxon>Caenogastropoda</taxon>
        <taxon>Sorbeoconcha</taxon>
        <taxon>Cerithioidea</taxon>
        <taxon>Batillariidae</taxon>
        <taxon>Batillaria</taxon>
    </lineage>
</organism>
<reference evidence="6 7" key="1">
    <citation type="journal article" date="2023" name="Sci. Data">
        <title>Genome assembly of the Korean intertidal mud-creeper Batillaria attramentaria.</title>
        <authorList>
            <person name="Patra A.K."/>
            <person name="Ho P.T."/>
            <person name="Jun S."/>
            <person name="Lee S.J."/>
            <person name="Kim Y."/>
            <person name="Won Y.J."/>
        </authorList>
    </citation>
    <scope>NUCLEOTIDE SEQUENCE [LARGE SCALE GENOMIC DNA]</scope>
    <source>
        <strain evidence="6">Wonlab-2016</strain>
    </source>
</reference>
<dbReference type="InterPro" id="IPR019184">
    <property type="entry name" value="Uncharacterised_TM-17"/>
</dbReference>
<dbReference type="Pfam" id="PF09799">
    <property type="entry name" value="Transmemb_17"/>
    <property type="match status" value="1"/>
</dbReference>
<name>A0ABD0KE54_9CAEN</name>
<evidence type="ECO:0000256" key="4">
    <source>
        <dbReference type="ARBA" id="ARBA00023136"/>
    </source>
</evidence>
<dbReference type="PANTHER" id="PTHR13531:SF6">
    <property type="entry name" value="TMEM (HUMAN TRANSMEMBRANE PROTEIN) HOMOLOG"/>
    <property type="match status" value="1"/>
</dbReference>
<evidence type="ECO:0000313" key="7">
    <source>
        <dbReference type="Proteomes" id="UP001519460"/>
    </source>
</evidence>
<evidence type="ECO:0008006" key="8">
    <source>
        <dbReference type="Google" id="ProtNLM"/>
    </source>
</evidence>
<feature type="transmembrane region" description="Helical" evidence="5">
    <location>
        <begin position="112"/>
        <end position="131"/>
    </location>
</feature>
<keyword evidence="2 5" id="KW-0812">Transmembrane</keyword>
<feature type="transmembrane region" description="Helical" evidence="5">
    <location>
        <begin position="46"/>
        <end position="67"/>
    </location>
</feature>
<feature type="transmembrane region" description="Helical" evidence="5">
    <location>
        <begin position="143"/>
        <end position="163"/>
    </location>
</feature>
<dbReference type="Proteomes" id="UP001519460">
    <property type="component" value="Unassembled WGS sequence"/>
</dbReference>
<keyword evidence="7" id="KW-1185">Reference proteome</keyword>
<evidence type="ECO:0000313" key="6">
    <source>
        <dbReference type="EMBL" id="KAK7485373.1"/>
    </source>
</evidence>
<evidence type="ECO:0000256" key="3">
    <source>
        <dbReference type="ARBA" id="ARBA00022989"/>
    </source>
</evidence>
<keyword evidence="4 5" id="KW-0472">Membrane</keyword>
<gene>
    <name evidence="6" type="ORF">BaRGS_00023321</name>
</gene>
<feature type="transmembrane region" description="Helical" evidence="5">
    <location>
        <begin position="79"/>
        <end position="100"/>
    </location>
</feature>
<dbReference type="GO" id="GO:0016020">
    <property type="term" value="C:membrane"/>
    <property type="evidence" value="ECO:0007669"/>
    <property type="project" value="UniProtKB-SubCell"/>
</dbReference>
<dbReference type="EMBL" id="JACVVK020000195">
    <property type="protein sequence ID" value="KAK7485373.1"/>
    <property type="molecule type" value="Genomic_DNA"/>
</dbReference>
<keyword evidence="3 5" id="KW-1133">Transmembrane helix</keyword>
<protein>
    <recommendedName>
        <fullName evidence="8">Transmembrane protein 17</fullName>
    </recommendedName>
</protein>
<comment type="subcellular location">
    <subcellularLocation>
        <location evidence="1">Membrane</location>
        <topology evidence="1">Multi-pass membrane protein</topology>
    </subcellularLocation>
</comment>